<evidence type="ECO:0000313" key="1">
    <source>
        <dbReference type="EMBL" id="WAJ28447.1"/>
    </source>
</evidence>
<gene>
    <name evidence="1" type="ORF">OXU80_27175</name>
</gene>
<evidence type="ECO:0000313" key="2">
    <source>
        <dbReference type="Proteomes" id="UP001163223"/>
    </source>
</evidence>
<accession>A0ACD4NNV6</accession>
<keyword evidence="2" id="KW-1185">Reference proteome</keyword>
<protein>
    <submittedName>
        <fullName evidence="1">Uncharacterized protein</fullName>
    </submittedName>
</protein>
<dbReference type="EMBL" id="CP113520">
    <property type="protein sequence ID" value="WAJ28447.1"/>
    <property type="molecule type" value="Genomic_DNA"/>
</dbReference>
<dbReference type="Proteomes" id="UP001163223">
    <property type="component" value="Chromosome"/>
</dbReference>
<reference evidence="1" key="1">
    <citation type="submission" date="2022-11" db="EMBL/GenBank/DDBJ databases">
        <title>beta-Carotene-producing bacterium, Jeongeuplla avenae sp. nov., alleviates the salt stress of Arabidopsis seedlings.</title>
        <authorList>
            <person name="Jiang L."/>
            <person name="Lee J."/>
        </authorList>
    </citation>
    <scope>NUCLEOTIDE SEQUENCE</scope>
    <source>
        <strain evidence="1">DY_R2A_6</strain>
    </source>
</reference>
<sequence>MATYPDDDDDDNEDGGPPIDRPGLRLLIEHATAARFFDLPPTALPRPNMSPSLRMSASAILRSFREEPSKSQAVANAQAAPEEKDTTK</sequence>
<proteinExistence type="predicted"/>
<organism evidence="1 2">
    <name type="scientific">Antarcticirhabdus aurantiaca</name>
    <dbReference type="NCBI Taxonomy" id="2606717"/>
    <lineage>
        <taxon>Bacteria</taxon>
        <taxon>Pseudomonadati</taxon>
        <taxon>Pseudomonadota</taxon>
        <taxon>Alphaproteobacteria</taxon>
        <taxon>Hyphomicrobiales</taxon>
        <taxon>Aurantimonadaceae</taxon>
        <taxon>Antarcticirhabdus</taxon>
    </lineage>
</organism>
<name>A0ACD4NNV6_9HYPH</name>